<sequence>MVSASELPVQERFDWFSDTLSREVVPTALSTARPAEFQAEAAVLDLGGLRTATLGFSPLDSRRTPALIRRGDPGQYQLGLMRCGTASLAQQRNECEVGPGDILIWDTSRPSDVRTASEDGLVRLAMLQLPREAIPLPTDRLAQLLARRIPGHEGVAAVLTTFVNALENHGGQCSREQLRQLGTTAVDLVAACLAQHLAAEDHLPAEVRTRALLQRIHAFIDHNLADPELTPSAIAARHHISVRTLHQLFRQQGEGESVQARIRRRRLERCRADLARPALSAHPVQVIAARWGFSGPSVFSRTFRRMYGVSPSEFRELSVGA</sequence>
<dbReference type="PROSITE" id="PS01124">
    <property type="entry name" value="HTH_ARAC_FAMILY_2"/>
    <property type="match status" value="1"/>
</dbReference>
<feature type="domain" description="HTH araC/xylS-type" evidence="4">
    <location>
        <begin position="214"/>
        <end position="317"/>
    </location>
</feature>
<dbReference type="InterPro" id="IPR035418">
    <property type="entry name" value="AraC-bd_2"/>
</dbReference>
<dbReference type="InterPro" id="IPR020449">
    <property type="entry name" value="Tscrpt_reg_AraC-type_HTH"/>
</dbReference>
<proteinExistence type="predicted"/>
<dbReference type="SMART" id="SM00342">
    <property type="entry name" value="HTH_ARAC"/>
    <property type="match status" value="1"/>
</dbReference>
<dbReference type="InterPro" id="IPR050204">
    <property type="entry name" value="AraC_XylS_family_regulators"/>
</dbReference>
<gene>
    <name evidence="5" type="ORF">Scinn_71070</name>
</gene>
<protein>
    <submittedName>
        <fullName evidence="5">AraC family transcriptional regulator</fullName>
    </submittedName>
</protein>
<dbReference type="PANTHER" id="PTHR46796:SF6">
    <property type="entry name" value="ARAC SUBFAMILY"/>
    <property type="match status" value="1"/>
</dbReference>
<dbReference type="InterPro" id="IPR018062">
    <property type="entry name" value="HTH_AraC-typ_CS"/>
</dbReference>
<evidence type="ECO:0000256" key="3">
    <source>
        <dbReference type="ARBA" id="ARBA00023163"/>
    </source>
</evidence>
<comment type="caution">
    <text evidence="5">The sequence shown here is derived from an EMBL/GenBank/DDBJ whole genome shotgun (WGS) entry which is preliminary data.</text>
</comment>
<dbReference type="EMBL" id="BNDV01000017">
    <property type="protein sequence ID" value="GHI17644.1"/>
    <property type="molecule type" value="Genomic_DNA"/>
</dbReference>
<dbReference type="PANTHER" id="PTHR46796">
    <property type="entry name" value="HTH-TYPE TRANSCRIPTIONAL ACTIVATOR RHAS-RELATED"/>
    <property type="match status" value="1"/>
</dbReference>
<dbReference type="Pfam" id="PF14525">
    <property type="entry name" value="AraC_binding_2"/>
    <property type="match status" value="1"/>
</dbReference>
<name>A0ABQ3NY12_STRVG</name>
<dbReference type="InterPro" id="IPR009057">
    <property type="entry name" value="Homeodomain-like_sf"/>
</dbReference>
<keyword evidence="2" id="KW-0238">DNA-binding</keyword>
<reference evidence="6" key="1">
    <citation type="submission" date="2020-09" db="EMBL/GenBank/DDBJ databases">
        <title>Whole genome shotgun sequence of Streptomyces cinnamonensis NBRC 15873.</title>
        <authorList>
            <person name="Komaki H."/>
            <person name="Tamura T."/>
        </authorList>
    </citation>
    <scope>NUCLEOTIDE SEQUENCE [LARGE SCALE GENOMIC DNA]</scope>
    <source>
        <strain evidence="6">NBRC 15873</strain>
    </source>
</reference>
<keyword evidence="6" id="KW-1185">Reference proteome</keyword>
<dbReference type="Pfam" id="PF12833">
    <property type="entry name" value="HTH_18"/>
    <property type="match status" value="1"/>
</dbReference>
<evidence type="ECO:0000256" key="1">
    <source>
        <dbReference type="ARBA" id="ARBA00023015"/>
    </source>
</evidence>
<keyword evidence="3" id="KW-0804">Transcription</keyword>
<evidence type="ECO:0000259" key="4">
    <source>
        <dbReference type="PROSITE" id="PS01124"/>
    </source>
</evidence>
<dbReference type="Gene3D" id="1.10.10.60">
    <property type="entry name" value="Homeodomain-like"/>
    <property type="match status" value="1"/>
</dbReference>
<accession>A0ABQ3NY12</accession>
<dbReference type="SUPFAM" id="SSF46689">
    <property type="entry name" value="Homeodomain-like"/>
    <property type="match status" value="1"/>
</dbReference>
<dbReference type="PRINTS" id="PR00032">
    <property type="entry name" value="HTHARAC"/>
</dbReference>
<dbReference type="InterPro" id="IPR018060">
    <property type="entry name" value="HTH_AraC"/>
</dbReference>
<dbReference type="PROSITE" id="PS00041">
    <property type="entry name" value="HTH_ARAC_FAMILY_1"/>
    <property type="match status" value="1"/>
</dbReference>
<evidence type="ECO:0000313" key="6">
    <source>
        <dbReference type="Proteomes" id="UP000660554"/>
    </source>
</evidence>
<dbReference type="Proteomes" id="UP000660554">
    <property type="component" value="Unassembled WGS sequence"/>
</dbReference>
<evidence type="ECO:0000313" key="5">
    <source>
        <dbReference type="EMBL" id="GHI17644.1"/>
    </source>
</evidence>
<keyword evidence="1" id="KW-0805">Transcription regulation</keyword>
<organism evidence="5 6">
    <name type="scientific">Streptomyces virginiae</name>
    <name type="common">Streptomyces cinnamonensis</name>
    <dbReference type="NCBI Taxonomy" id="1961"/>
    <lineage>
        <taxon>Bacteria</taxon>
        <taxon>Bacillati</taxon>
        <taxon>Actinomycetota</taxon>
        <taxon>Actinomycetes</taxon>
        <taxon>Kitasatosporales</taxon>
        <taxon>Streptomycetaceae</taxon>
        <taxon>Streptomyces</taxon>
    </lineage>
</organism>
<evidence type="ECO:0000256" key="2">
    <source>
        <dbReference type="ARBA" id="ARBA00023125"/>
    </source>
</evidence>